<proteinExistence type="predicted"/>
<feature type="region of interest" description="Disordered" evidence="1">
    <location>
        <begin position="40"/>
        <end position="63"/>
    </location>
</feature>
<feature type="region of interest" description="Disordered" evidence="1">
    <location>
        <begin position="1"/>
        <end position="21"/>
    </location>
</feature>
<dbReference type="AlphaFoldDB" id="A0A8H5FGC2"/>
<feature type="compositionally biased region" description="Low complexity" evidence="1">
    <location>
        <begin position="49"/>
        <end position="63"/>
    </location>
</feature>
<name>A0A8H5FGC2_9AGAR</name>
<gene>
    <name evidence="2" type="ORF">D9611_009668</name>
</gene>
<reference evidence="2 3" key="1">
    <citation type="journal article" date="2020" name="ISME J.">
        <title>Uncovering the hidden diversity of litter-decomposition mechanisms in mushroom-forming fungi.</title>
        <authorList>
            <person name="Floudas D."/>
            <person name="Bentzer J."/>
            <person name="Ahren D."/>
            <person name="Johansson T."/>
            <person name="Persson P."/>
            <person name="Tunlid A."/>
        </authorList>
    </citation>
    <scope>NUCLEOTIDE SEQUENCE [LARGE SCALE GENOMIC DNA]</scope>
    <source>
        <strain evidence="2 3">CBS 175.51</strain>
    </source>
</reference>
<sequence>MGERNRSHRTRRGDIYKSFPSPSCNCQNQAFHFPPHIYREQPIMNGTQPTSDTHPTSDHTSLTPQARDAEIAELKTKLRQEQSAKLSLSSLPEDPSSVPLPKVSGIPTTSELDYQPAQVSVAERNLRLKNFEQNLDLTSTNAFGSLQKLAWTSCTGKKLSQFRIIHKDYSKVAQWTSKVGSVVLDPATSLSIASDTFVAKRSMSSLAK</sequence>
<organism evidence="2 3">
    <name type="scientific">Ephemerocybe angulata</name>
    <dbReference type="NCBI Taxonomy" id="980116"/>
    <lineage>
        <taxon>Eukaryota</taxon>
        <taxon>Fungi</taxon>
        <taxon>Dikarya</taxon>
        <taxon>Basidiomycota</taxon>
        <taxon>Agaricomycotina</taxon>
        <taxon>Agaricomycetes</taxon>
        <taxon>Agaricomycetidae</taxon>
        <taxon>Agaricales</taxon>
        <taxon>Agaricineae</taxon>
        <taxon>Psathyrellaceae</taxon>
        <taxon>Ephemerocybe</taxon>
    </lineage>
</organism>
<accession>A0A8H5FGC2</accession>
<evidence type="ECO:0000313" key="3">
    <source>
        <dbReference type="Proteomes" id="UP000541558"/>
    </source>
</evidence>
<comment type="caution">
    <text evidence="2">The sequence shown here is derived from an EMBL/GenBank/DDBJ whole genome shotgun (WGS) entry which is preliminary data.</text>
</comment>
<evidence type="ECO:0000256" key="1">
    <source>
        <dbReference type="SAM" id="MobiDB-lite"/>
    </source>
</evidence>
<feature type="compositionally biased region" description="Basic residues" evidence="1">
    <location>
        <begin position="1"/>
        <end position="11"/>
    </location>
</feature>
<keyword evidence="3" id="KW-1185">Reference proteome</keyword>
<dbReference type="EMBL" id="JAACJK010000060">
    <property type="protein sequence ID" value="KAF5335759.1"/>
    <property type="molecule type" value="Genomic_DNA"/>
</dbReference>
<dbReference type="Proteomes" id="UP000541558">
    <property type="component" value="Unassembled WGS sequence"/>
</dbReference>
<protein>
    <submittedName>
        <fullName evidence="2">Uncharacterized protein</fullName>
    </submittedName>
</protein>
<evidence type="ECO:0000313" key="2">
    <source>
        <dbReference type="EMBL" id="KAF5335759.1"/>
    </source>
</evidence>